<feature type="transmembrane region" description="Helical" evidence="5">
    <location>
        <begin position="52"/>
        <end position="68"/>
    </location>
</feature>
<evidence type="ECO:0000256" key="5">
    <source>
        <dbReference type="SAM" id="Phobius"/>
    </source>
</evidence>
<dbReference type="RefSeq" id="WP_132950632.1">
    <property type="nucleotide sequence ID" value="NZ_SLXU01000002.1"/>
</dbReference>
<name>A0A4R2RI64_9RHOB</name>
<dbReference type="EMBL" id="SLXU01000002">
    <property type="protein sequence ID" value="TCP62378.1"/>
    <property type="molecule type" value="Genomic_DNA"/>
</dbReference>
<protein>
    <recommendedName>
        <fullName evidence="8">Glutathione S-transferase</fullName>
    </recommendedName>
</protein>
<keyword evidence="2 5" id="KW-0812">Transmembrane</keyword>
<dbReference type="Pfam" id="PF01124">
    <property type="entry name" value="MAPEG"/>
    <property type="match status" value="1"/>
</dbReference>
<evidence type="ECO:0000256" key="4">
    <source>
        <dbReference type="ARBA" id="ARBA00023136"/>
    </source>
</evidence>
<comment type="caution">
    <text evidence="6">The sequence shown here is derived from an EMBL/GenBank/DDBJ whole genome shotgun (WGS) entry which is preliminary data.</text>
</comment>
<evidence type="ECO:0000313" key="6">
    <source>
        <dbReference type="EMBL" id="TCP62378.1"/>
    </source>
</evidence>
<dbReference type="PANTHER" id="PTHR35814:SF1">
    <property type="entry name" value="GLUTATHIONE S-TRANSFERASE-RELATED"/>
    <property type="match status" value="1"/>
</dbReference>
<comment type="subcellular location">
    <subcellularLocation>
        <location evidence="1">Membrane</location>
    </subcellularLocation>
</comment>
<evidence type="ECO:0000256" key="1">
    <source>
        <dbReference type="ARBA" id="ARBA00004370"/>
    </source>
</evidence>
<evidence type="ECO:0008006" key="8">
    <source>
        <dbReference type="Google" id="ProtNLM"/>
    </source>
</evidence>
<gene>
    <name evidence="6" type="ORF">EV663_102225</name>
</gene>
<dbReference type="OrthoDB" id="7619858at2"/>
<feature type="transmembrane region" description="Helical" evidence="5">
    <location>
        <begin position="105"/>
        <end position="127"/>
    </location>
</feature>
<organism evidence="6 7">
    <name type="scientific">Rhodovulum bhavnagarense</name>
    <dbReference type="NCBI Taxonomy" id="992286"/>
    <lineage>
        <taxon>Bacteria</taxon>
        <taxon>Pseudomonadati</taxon>
        <taxon>Pseudomonadota</taxon>
        <taxon>Alphaproteobacteria</taxon>
        <taxon>Rhodobacterales</taxon>
        <taxon>Paracoccaceae</taxon>
        <taxon>Rhodovulum</taxon>
    </lineage>
</organism>
<dbReference type="Gene3D" id="1.20.120.550">
    <property type="entry name" value="Membrane associated eicosanoid/glutathione metabolism-like domain"/>
    <property type="match status" value="1"/>
</dbReference>
<feature type="transmembrane region" description="Helical" evidence="5">
    <location>
        <begin position="6"/>
        <end position="24"/>
    </location>
</feature>
<dbReference type="InterPro" id="IPR023352">
    <property type="entry name" value="MAPEG-like_dom_sf"/>
</dbReference>
<dbReference type="SUPFAM" id="SSF161084">
    <property type="entry name" value="MAPEG domain-like"/>
    <property type="match status" value="1"/>
</dbReference>
<keyword evidence="3 5" id="KW-1133">Transmembrane helix</keyword>
<proteinExistence type="predicted"/>
<evidence type="ECO:0000256" key="3">
    <source>
        <dbReference type="ARBA" id="ARBA00022989"/>
    </source>
</evidence>
<dbReference type="AlphaFoldDB" id="A0A4R2RI64"/>
<dbReference type="Proteomes" id="UP000295050">
    <property type="component" value="Unassembled WGS sequence"/>
</dbReference>
<evidence type="ECO:0000313" key="7">
    <source>
        <dbReference type="Proteomes" id="UP000295050"/>
    </source>
</evidence>
<accession>A0A4R2RI64</accession>
<evidence type="ECO:0000256" key="2">
    <source>
        <dbReference type="ARBA" id="ARBA00022692"/>
    </source>
</evidence>
<reference evidence="6 7" key="1">
    <citation type="submission" date="2019-03" db="EMBL/GenBank/DDBJ databases">
        <title>Genomic Encyclopedia of Type Strains, Phase IV (KMG-IV): sequencing the most valuable type-strain genomes for metagenomic binning, comparative biology and taxonomic classification.</title>
        <authorList>
            <person name="Goeker M."/>
        </authorList>
    </citation>
    <scope>NUCLEOTIDE SEQUENCE [LARGE SCALE GENOMIC DNA]</scope>
    <source>
        <strain evidence="6 7">DSM 24766</strain>
    </source>
</reference>
<keyword evidence="4 5" id="KW-0472">Membrane</keyword>
<sequence>MASVTALYAGLIALLYLYLSLRVIQRRGSTRIFIGDGGDVELSRRIRVHANLNEYAPLALVLLLLAELQGAPVWALHLLGAMLLLGRLGHAWGMSRTPQSPIGRGGGTALSWAMIGLTAAGLVGHAAL</sequence>
<dbReference type="InterPro" id="IPR001129">
    <property type="entry name" value="Membr-assoc_MAPEG"/>
</dbReference>
<keyword evidence="7" id="KW-1185">Reference proteome</keyword>
<dbReference type="PANTHER" id="PTHR35814">
    <property type="match status" value="1"/>
</dbReference>
<dbReference type="GO" id="GO:0016020">
    <property type="term" value="C:membrane"/>
    <property type="evidence" value="ECO:0007669"/>
    <property type="project" value="UniProtKB-SubCell"/>
</dbReference>